<keyword evidence="8" id="KW-0830">Ubiquinone</keyword>
<keyword evidence="9" id="KW-1185">Reference proteome</keyword>
<dbReference type="STRING" id="351607.Acel_0727"/>
<keyword evidence="5" id="KW-0408">Iron</keyword>
<dbReference type="HOGENOM" id="CLU_055737_5_1_11"/>
<dbReference type="InParanoid" id="A0LSU0"/>
<evidence type="ECO:0000256" key="5">
    <source>
        <dbReference type="ARBA" id="ARBA00023004"/>
    </source>
</evidence>
<comment type="cofactor">
    <cofactor evidence="1">
        <name>[4Fe-4S] cluster</name>
        <dbReference type="ChEBI" id="CHEBI:49883"/>
    </cofactor>
</comment>
<dbReference type="GO" id="GO:0046872">
    <property type="term" value="F:metal ion binding"/>
    <property type="evidence" value="ECO:0007669"/>
    <property type="project" value="UniProtKB-KW"/>
</dbReference>
<evidence type="ECO:0000256" key="2">
    <source>
        <dbReference type="ARBA" id="ARBA00009173"/>
    </source>
</evidence>
<evidence type="ECO:0000259" key="7">
    <source>
        <dbReference type="Pfam" id="PF01058"/>
    </source>
</evidence>
<dbReference type="InterPro" id="IPR052375">
    <property type="entry name" value="Complex_I_20kDa-like"/>
</dbReference>
<dbReference type="Gene3D" id="3.30.70.20">
    <property type="match status" value="1"/>
</dbReference>
<protein>
    <submittedName>
        <fullName evidence="8">NADH ubiquinone oxidoreductase, 20 kDa subunit</fullName>
    </submittedName>
</protein>
<reference evidence="8 9" key="1">
    <citation type="journal article" date="2009" name="Genome Res.">
        <title>Complete genome of the cellulolytic thermophile Acidothermus cellulolyticus 11B provides insights into its ecophysiological and evolutionary adaptations.</title>
        <authorList>
            <person name="Barabote R.D."/>
            <person name="Xie G."/>
            <person name="Leu D.H."/>
            <person name="Normand P."/>
            <person name="Necsulea A."/>
            <person name="Daubin V."/>
            <person name="Medigue C."/>
            <person name="Adney W.S."/>
            <person name="Xu X.C."/>
            <person name="Lapidus A."/>
            <person name="Parales R.E."/>
            <person name="Detter C."/>
            <person name="Pujic P."/>
            <person name="Bruce D."/>
            <person name="Lavire C."/>
            <person name="Challacombe J.F."/>
            <person name="Brettin T.S."/>
            <person name="Berry A.M."/>
        </authorList>
    </citation>
    <scope>NUCLEOTIDE SEQUENCE [LARGE SCALE GENOMIC DNA]</scope>
    <source>
        <strain evidence="9">ATCC 43068 / DSM 8971 / 11B</strain>
    </source>
</reference>
<dbReference type="PANTHER" id="PTHR42989">
    <property type="entry name" value="HYDROGENASE-4 COMPONENT I"/>
    <property type="match status" value="1"/>
</dbReference>
<dbReference type="EMBL" id="CP000481">
    <property type="protein sequence ID" value="ABK52500.1"/>
    <property type="molecule type" value="Genomic_DNA"/>
</dbReference>
<evidence type="ECO:0000313" key="9">
    <source>
        <dbReference type="Proteomes" id="UP000008221"/>
    </source>
</evidence>
<dbReference type="KEGG" id="ace:Acel_0727"/>
<feature type="domain" description="NADH:ubiquinone oxidoreductase-like 20kDa subunit" evidence="7">
    <location>
        <begin position="138"/>
        <end position="262"/>
    </location>
</feature>
<dbReference type="SUPFAM" id="SSF54862">
    <property type="entry name" value="4Fe-4S ferredoxins"/>
    <property type="match status" value="1"/>
</dbReference>
<keyword evidence="3" id="KW-0004">4Fe-4S</keyword>
<dbReference type="InterPro" id="IPR006137">
    <property type="entry name" value="NADH_UbQ_OxRdtase-like_20kDa"/>
</dbReference>
<evidence type="ECO:0000313" key="8">
    <source>
        <dbReference type="EMBL" id="ABK52500.1"/>
    </source>
</evidence>
<keyword evidence="6" id="KW-0411">Iron-sulfur</keyword>
<dbReference type="Proteomes" id="UP000008221">
    <property type="component" value="Chromosome"/>
</dbReference>
<dbReference type="AlphaFoldDB" id="A0LSU0"/>
<dbReference type="SUPFAM" id="SSF56770">
    <property type="entry name" value="HydA/Nqo6-like"/>
    <property type="match status" value="1"/>
</dbReference>
<gene>
    <name evidence="8" type="ordered locus">Acel_0727</name>
</gene>
<comment type="similarity">
    <text evidence="2">Belongs to the complex I 20 kDa subunit family.</text>
</comment>
<dbReference type="Gene3D" id="3.40.50.12280">
    <property type="match status" value="1"/>
</dbReference>
<keyword evidence="4" id="KW-0479">Metal-binding</keyword>
<dbReference type="FunCoup" id="A0LSU0">
    <property type="interactions" value="2"/>
</dbReference>
<dbReference type="Pfam" id="PF01058">
    <property type="entry name" value="Oxidored_q6"/>
    <property type="match status" value="1"/>
</dbReference>
<proteinExistence type="inferred from homology"/>
<dbReference type="RefSeq" id="WP_011719563.1">
    <property type="nucleotide sequence ID" value="NC_008578.1"/>
</dbReference>
<organism evidence="8 9">
    <name type="scientific">Acidothermus cellulolyticus (strain ATCC 43068 / DSM 8971 / 11B)</name>
    <dbReference type="NCBI Taxonomy" id="351607"/>
    <lineage>
        <taxon>Bacteria</taxon>
        <taxon>Bacillati</taxon>
        <taxon>Actinomycetota</taxon>
        <taxon>Actinomycetes</taxon>
        <taxon>Acidothermales</taxon>
        <taxon>Acidothermaceae</taxon>
        <taxon>Acidothermus</taxon>
    </lineage>
</organism>
<name>A0LSU0_ACIC1</name>
<sequence>MPWFTRGRRRVTSRWPAHPDSYRDTFPGAVTPIDRPGEAVPAEIPAVCPTGAISRDGDRLHVDQGRCILCHRCVRQYPERFRFTIPAPAAHRDLLVVPALPETDDALAAVRAELARRTRLLRRSIHVRHVDAGSDGADEWEVLALLNPVYDIHRLGIFFTASPRHADVLLVTGVGSRGMAAPLARTLQAAPRPLVVIAAGTDAISGGLVHPTYATSGGIGDLIAATPDSAGATGAADGDPVRVDIWVPGSPPTPFALLHALLLAMGRLQ</sequence>
<dbReference type="eggNOG" id="COG3260">
    <property type="taxonomic scope" value="Bacteria"/>
</dbReference>
<dbReference type="GO" id="GO:0051539">
    <property type="term" value="F:4 iron, 4 sulfur cluster binding"/>
    <property type="evidence" value="ECO:0007669"/>
    <property type="project" value="UniProtKB-KW"/>
</dbReference>
<dbReference type="PANTHER" id="PTHR42989:SF1">
    <property type="entry name" value="FORMATE HYDROGENLYASE SUBUNIT 7-RELATED"/>
    <property type="match status" value="1"/>
</dbReference>
<evidence type="ECO:0000256" key="6">
    <source>
        <dbReference type="ARBA" id="ARBA00023014"/>
    </source>
</evidence>
<evidence type="ECO:0000256" key="4">
    <source>
        <dbReference type="ARBA" id="ARBA00022723"/>
    </source>
</evidence>
<evidence type="ECO:0000256" key="3">
    <source>
        <dbReference type="ARBA" id="ARBA00022485"/>
    </source>
</evidence>
<dbReference type="OrthoDB" id="9786737at2"/>
<dbReference type="eggNOG" id="COG1142">
    <property type="taxonomic scope" value="Bacteria"/>
</dbReference>
<accession>A0LSU0</accession>
<evidence type="ECO:0000256" key="1">
    <source>
        <dbReference type="ARBA" id="ARBA00001966"/>
    </source>
</evidence>